<evidence type="ECO:0000256" key="1">
    <source>
        <dbReference type="ARBA" id="ARBA00004610"/>
    </source>
</evidence>
<evidence type="ECO:0000256" key="5">
    <source>
        <dbReference type="ARBA" id="ARBA00022692"/>
    </source>
</evidence>
<dbReference type="PRINTS" id="PR01262">
    <property type="entry name" value="INNEXIN"/>
</dbReference>
<keyword evidence="7" id="KW-0965">Cell junction</keyword>
<feature type="transmembrane region" description="Helical" evidence="12">
    <location>
        <begin position="191"/>
        <end position="210"/>
    </location>
</feature>
<dbReference type="Pfam" id="PF00876">
    <property type="entry name" value="Innexin"/>
    <property type="match status" value="1"/>
</dbReference>
<evidence type="ECO:0000256" key="6">
    <source>
        <dbReference type="ARBA" id="ARBA00022868"/>
    </source>
</evidence>
<dbReference type="STRING" id="158441.A0A226EHY9"/>
<dbReference type="Proteomes" id="UP000198287">
    <property type="component" value="Unassembled WGS sequence"/>
</dbReference>
<feature type="transmembrane region" description="Helical" evidence="12">
    <location>
        <begin position="275"/>
        <end position="296"/>
    </location>
</feature>
<dbReference type="PROSITE" id="PS51013">
    <property type="entry name" value="PANNEXIN"/>
    <property type="match status" value="1"/>
</dbReference>
<protein>
    <recommendedName>
        <fullName evidence="12">Innexin</fullName>
    </recommendedName>
</protein>
<keyword evidence="11 12" id="KW-0407">Ion channel</keyword>
<evidence type="ECO:0000256" key="7">
    <source>
        <dbReference type="ARBA" id="ARBA00022949"/>
    </source>
</evidence>
<dbReference type="GO" id="GO:0005921">
    <property type="term" value="C:gap junction"/>
    <property type="evidence" value="ECO:0007669"/>
    <property type="project" value="UniProtKB-SubCell"/>
</dbReference>
<proteinExistence type="inferred from homology"/>
<name>A0A226EHY9_FOLCA</name>
<keyword evidence="9 12" id="KW-0406">Ion transport</keyword>
<dbReference type="OrthoDB" id="5867527at2759"/>
<sequence>MATLLNEIRGFSSSGTTANIDNHVFRAYYIFTTGLLLVATSILITSQFFGDPIDCIASNDYSRSDSAKKSIDNFCWVSATYTVNELYATNQRIGLDKLEDGIGQFIPNFNTQRFQLYYRWTSLLLIIQAVLAYIPHYFWKSWESGKMEGLSTMLNIPVEPTLDTDRRRTRVQLLLDYFEAFETNAHEYYTYRLYLCEYANFVFLLVNVWLTNWVTDGLFWSLGPDIFKNGYHSIVLIKLFPSQGKCTWRVTGPSGNVQPFDALCVLPLNSFNKVIFSTLWFWYLILAVITLGWLIFRASTIFHRVRSSLLKWKACPVNYSNHQHPEGTDCVDNICKFLPHADWFVLLQLVDNVDTVAIKSILGGYCERIRHLQRRRRSTHMISADEKPLLILEHETR</sequence>
<reference evidence="13 14" key="1">
    <citation type="submission" date="2015-12" db="EMBL/GenBank/DDBJ databases">
        <title>The genome of Folsomia candida.</title>
        <authorList>
            <person name="Faddeeva A."/>
            <person name="Derks M.F."/>
            <person name="Anvar Y."/>
            <person name="Smit S."/>
            <person name="Van Straalen N."/>
            <person name="Roelofs D."/>
        </authorList>
    </citation>
    <scope>NUCLEOTIDE SEQUENCE [LARGE SCALE GENOMIC DNA]</scope>
    <source>
        <strain evidence="13 14">VU population</strain>
        <tissue evidence="13">Whole body</tissue>
    </source>
</reference>
<evidence type="ECO:0000256" key="2">
    <source>
        <dbReference type="ARBA" id="ARBA00004651"/>
    </source>
</evidence>
<comment type="similarity">
    <text evidence="12">Belongs to the pannexin family.</text>
</comment>
<dbReference type="EMBL" id="LNIX01000003">
    <property type="protein sequence ID" value="OXA56687.1"/>
    <property type="molecule type" value="Genomic_DNA"/>
</dbReference>
<evidence type="ECO:0000256" key="12">
    <source>
        <dbReference type="RuleBase" id="RU010713"/>
    </source>
</evidence>
<dbReference type="AlphaFoldDB" id="A0A226EHY9"/>
<feature type="transmembrane region" description="Helical" evidence="12">
    <location>
        <begin position="27"/>
        <end position="49"/>
    </location>
</feature>
<accession>A0A226EHY9</accession>
<dbReference type="GO" id="GO:0005243">
    <property type="term" value="F:gap junction channel activity"/>
    <property type="evidence" value="ECO:0007669"/>
    <property type="project" value="TreeGrafter"/>
</dbReference>
<keyword evidence="5 12" id="KW-0812">Transmembrane</keyword>
<dbReference type="OMA" id="HEEVEIC"/>
<keyword evidence="4" id="KW-1003">Cell membrane</keyword>
<keyword evidence="8 12" id="KW-1133">Transmembrane helix</keyword>
<evidence type="ECO:0000256" key="10">
    <source>
        <dbReference type="ARBA" id="ARBA00023136"/>
    </source>
</evidence>
<feature type="transmembrane region" description="Helical" evidence="12">
    <location>
        <begin position="117"/>
        <end position="139"/>
    </location>
</feature>
<dbReference type="PANTHER" id="PTHR11893">
    <property type="entry name" value="INNEXIN"/>
    <property type="match status" value="1"/>
</dbReference>
<dbReference type="InterPro" id="IPR000990">
    <property type="entry name" value="Innexin"/>
</dbReference>
<gene>
    <name evidence="12" type="primary">inx</name>
    <name evidence="13" type="ORF">Fcan01_07285</name>
</gene>
<evidence type="ECO:0000313" key="13">
    <source>
        <dbReference type="EMBL" id="OXA56687.1"/>
    </source>
</evidence>
<keyword evidence="3 12" id="KW-0813">Transport</keyword>
<evidence type="ECO:0000256" key="9">
    <source>
        <dbReference type="ARBA" id="ARBA00023065"/>
    </source>
</evidence>
<dbReference type="GO" id="GO:0005886">
    <property type="term" value="C:plasma membrane"/>
    <property type="evidence" value="ECO:0007669"/>
    <property type="project" value="UniProtKB-SubCell"/>
</dbReference>
<comment type="function">
    <text evidence="12">Structural component of the gap junctions.</text>
</comment>
<dbReference type="PANTHER" id="PTHR11893:SF36">
    <property type="entry name" value="INNEXIN-5"/>
    <property type="match status" value="1"/>
</dbReference>
<evidence type="ECO:0000256" key="4">
    <source>
        <dbReference type="ARBA" id="ARBA00022475"/>
    </source>
</evidence>
<evidence type="ECO:0000313" key="14">
    <source>
        <dbReference type="Proteomes" id="UP000198287"/>
    </source>
</evidence>
<comment type="subcellular location">
    <subcellularLocation>
        <location evidence="1">Cell junction</location>
        <location evidence="1">Gap junction</location>
    </subcellularLocation>
    <subcellularLocation>
        <location evidence="2 12">Cell membrane</location>
        <topology evidence="2 12">Multi-pass membrane protein</topology>
    </subcellularLocation>
</comment>
<dbReference type="GO" id="GO:0034220">
    <property type="term" value="P:monoatomic ion transmembrane transport"/>
    <property type="evidence" value="ECO:0007669"/>
    <property type="project" value="UniProtKB-KW"/>
</dbReference>
<organism evidence="13 14">
    <name type="scientific">Folsomia candida</name>
    <name type="common">Springtail</name>
    <dbReference type="NCBI Taxonomy" id="158441"/>
    <lineage>
        <taxon>Eukaryota</taxon>
        <taxon>Metazoa</taxon>
        <taxon>Ecdysozoa</taxon>
        <taxon>Arthropoda</taxon>
        <taxon>Hexapoda</taxon>
        <taxon>Collembola</taxon>
        <taxon>Entomobryomorpha</taxon>
        <taxon>Isotomoidea</taxon>
        <taxon>Isotomidae</taxon>
        <taxon>Proisotominae</taxon>
        <taxon>Folsomia</taxon>
    </lineage>
</organism>
<keyword evidence="10 12" id="KW-0472">Membrane</keyword>
<keyword evidence="14" id="KW-1185">Reference proteome</keyword>
<evidence type="ECO:0000256" key="11">
    <source>
        <dbReference type="ARBA" id="ARBA00023303"/>
    </source>
</evidence>
<comment type="caution">
    <text evidence="13">The sequence shown here is derived from an EMBL/GenBank/DDBJ whole genome shotgun (WGS) entry which is preliminary data.</text>
</comment>
<evidence type="ECO:0000256" key="8">
    <source>
        <dbReference type="ARBA" id="ARBA00022989"/>
    </source>
</evidence>
<keyword evidence="6" id="KW-0303">Gap junction</keyword>
<evidence type="ECO:0000256" key="3">
    <source>
        <dbReference type="ARBA" id="ARBA00022448"/>
    </source>
</evidence>